<dbReference type="InterPro" id="IPR017853">
    <property type="entry name" value="GH"/>
</dbReference>
<dbReference type="EC" id="3.2.1.52" evidence="3"/>
<dbReference type="PRINTS" id="PR00738">
    <property type="entry name" value="GLHYDRLASE20"/>
</dbReference>
<keyword evidence="10" id="KW-1185">Reference proteome</keyword>
<comment type="similarity">
    <text evidence="2">Belongs to the glycosyl hydrolase 20 family.</text>
</comment>
<feature type="domain" description="Glycoside hydrolase family 20 catalytic" evidence="6">
    <location>
        <begin position="160"/>
        <end position="509"/>
    </location>
</feature>
<evidence type="ECO:0000256" key="4">
    <source>
        <dbReference type="ARBA" id="ARBA00022801"/>
    </source>
</evidence>
<comment type="catalytic activity">
    <reaction evidence="1">
        <text>Hydrolysis of terminal non-reducing N-acetyl-D-hexosamine residues in N-acetyl-beta-D-hexosaminides.</text>
        <dbReference type="EC" id="3.2.1.52"/>
    </reaction>
</comment>
<evidence type="ECO:0000256" key="2">
    <source>
        <dbReference type="ARBA" id="ARBA00006285"/>
    </source>
</evidence>
<dbReference type="Pfam" id="PF00728">
    <property type="entry name" value="Glyco_hydro_20"/>
    <property type="match status" value="1"/>
</dbReference>
<dbReference type="Gene3D" id="2.60.120.260">
    <property type="entry name" value="Galactose-binding domain-like"/>
    <property type="match status" value="1"/>
</dbReference>
<feature type="domain" description="Beta-hexosaminidase bacterial type N-terminal" evidence="8">
    <location>
        <begin position="27"/>
        <end position="156"/>
    </location>
</feature>
<dbReference type="Proteomes" id="UP000605676">
    <property type="component" value="Unassembled WGS sequence"/>
</dbReference>
<dbReference type="InterPro" id="IPR026876">
    <property type="entry name" value="Fn3_assoc_repeat"/>
</dbReference>
<name>A0ABS1HKA3_9BACT</name>
<evidence type="ECO:0000259" key="7">
    <source>
        <dbReference type="Pfam" id="PF00754"/>
    </source>
</evidence>
<evidence type="ECO:0000313" key="10">
    <source>
        <dbReference type="Proteomes" id="UP000605676"/>
    </source>
</evidence>
<dbReference type="PANTHER" id="PTHR22600">
    <property type="entry name" value="BETA-HEXOSAMINIDASE"/>
    <property type="match status" value="1"/>
</dbReference>
<dbReference type="SUPFAM" id="SSF51445">
    <property type="entry name" value="(Trans)glycosidases"/>
    <property type="match status" value="1"/>
</dbReference>
<evidence type="ECO:0000256" key="5">
    <source>
        <dbReference type="ARBA" id="ARBA00023295"/>
    </source>
</evidence>
<evidence type="ECO:0000259" key="8">
    <source>
        <dbReference type="Pfam" id="PF02838"/>
    </source>
</evidence>
<keyword evidence="5" id="KW-0326">Glycosidase</keyword>
<dbReference type="InterPro" id="IPR029018">
    <property type="entry name" value="Hex-like_dom2"/>
</dbReference>
<dbReference type="RefSeq" id="WP_200465323.1">
    <property type="nucleotide sequence ID" value="NZ_JAENRR010000027.1"/>
</dbReference>
<keyword evidence="4" id="KW-0378">Hydrolase</keyword>
<dbReference type="Pfam" id="PF02838">
    <property type="entry name" value="Glyco_hydro_20b"/>
    <property type="match status" value="1"/>
</dbReference>
<dbReference type="PANTHER" id="PTHR22600:SF57">
    <property type="entry name" value="BETA-N-ACETYLHEXOSAMINIDASE"/>
    <property type="match status" value="1"/>
</dbReference>
<dbReference type="Pfam" id="PF00754">
    <property type="entry name" value="F5_F8_type_C"/>
    <property type="match status" value="1"/>
</dbReference>
<dbReference type="EMBL" id="JAENRR010000027">
    <property type="protein sequence ID" value="MBK3518095.1"/>
    <property type="molecule type" value="Genomic_DNA"/>
</dbReference>
<dbReference type="CDD" id="cd06563">
    <property type="entry name" value="GH20_chitobiase-like"/>
    <property type="match status" value="1"/>
</dbReference>
<dbReference type="PROSITE" id="PS51257">
    <property type="entry name" value="PROKAR_LIPOPROTEIN"/>
    <property type="match status" value="1"/>
</dbReference>
<dbReference type="InterPro" id="IPR025705">
    <property type="entry name" value="Beta_hexosaminidase_sua/sub"/>
</dbReference>
<accession>A0ABS1HKA3</accession>
<gene>
    <name evidence="9" type="ORF">JIV24_12190</name>
</gene>
<proteinExistence type="inferred from homology"/>
<comment type="caution">
    <text evidence="9">The sequence shown here is derived from an EMBL/GenBank/DDBJ whole genome shotgun (WGS) entry which is preliminary data.</text>
</comment>
<dbReference type="InterPro" id="IPR008979">
    <property type="entry name" value="Galactose-bd-like_sf"/>
</dbReference>
<sequence>MGFYKLTYLIGAIVLFSACHQSETKETPLIPFPNQINYNSGSFIFSEQTPIVIEEQSLRPGVEVFVEKVEHHGGHPLSIKEGGVVNNAISVSYNHQLNEEEYKLDVQSNGVSIEAANSRGVFYALQTFLQLCPNDILSESDKKKFNYSIANVSIQDNPQFKWRGMMLDVSRHFFTKDEVKEMIDYLAFHKINVFHWHLVDDQGWRIEIKKYPKLTEVGAWRVDREDLPWDSRPPMKPGEKATYGGFYTQEDIKEVVAYAKKRFVTVVPEIEMPGHTTSSLAAYPEYSCTGGPFNVMPGGLWPITDIYCAGNDDTFSFIEDILTEVMALFPSKYIHIGGDEANKAEWEKCSKCQARIKEEKLADEHALQSYFITRVEQFLSANNRTLIGWDEILEGGLAPNATVMSWRGFKGGIEAANSGHNVIMSPTSHCYFDYYQGPIDTEPVAFNGFIPLKKVYEFDPIPAELSEENARFILGGQGNLWTEKVPDKAHMQYMTFPRMAAMAEVLWTSEQSRDWDSFSQRLKAMTLSYDVMGLNYAKSMYTVQFESIFDEKAKTIGLQLFTEMPGTEIYYSTDGSEPSVTANKYDKAIHIDSSVEIKASTFVDGAKVGITSGVNFDIHKATAKSLEYKYSPHDRYKGDSEITLVNSLRGSRNFSDGNWQGFQGNNLEVVIDLNEVKELSKVVTGCLHETGSWIFLPQEIKVQTSLDGKQFVDSGSTINSIPLQSESLVMDFNVDISGTTARYIKVTVVNQGEIPQWHSGSGSPSWLFVDEIIVE</sequence>
<dbReference type="Gene3D" id="3.30.379.10">
    <property type="entry name" value="Chitobiase/beta-hexosaminidase domain 2-like"/>
    <property type="match status" value="1"/>
</dbReference>
<feature type="domain" description="F5/8 type C" evidence="7">
    <location>
        <begin position="656"/>
        <end position="757"/>
    </location>
</feature>
<organism evidence="9 10">
    <name type="scientific">Carboxylicivirga marina</name>
    <dbReference type="NCBI Taxonomy" id="2800988"/>
    <lineage>
        <taxon>Bacteria</taxon>
        <taxon>Pseudomonadati</taxon>
        <taxon>Bacteroidota</taxon>
        <taxon>Bacteroidia</taxon>
        <taxon>Marinilabiliales</taxon>
        <taxon>Marinilabiliaceae</taxon>
        <taxon>Carboxylicivirga</taxon>
    </lineage>
</organism>
<protein>
    <recommendedName>
        <fullName evidence="3">beta-N-acetylhexosaminidase</fullName>
        <ecNumber evidence="3">3.2.1.52</ecNumber>
    </recommendedName>
</protein>
<dbReference type="InterPro" id="IPR015883">
    <property type="entry name" value="Glyco_hydro_20_cat"/>
</dbReference>
<evidence type="ECO:0000256" key="1">
    <source>
        <dbReference type="ARBA" id="ARBA00001231"/>
    </source>
</evidence>
<reference evidence="9 10" key="1">
    <citation type="submission" date="2021-01" db="EMBL/GenBank/DDBJ databases">
        <title>Carboxyliciviraga sp.nov., isolated from coastal sediments.</title>
        <authorList>
            <person name="Lu D."/>
            <person name="Zhang T."/>
        </authorList>
    </citation>
    <scope>NUCLEOTIDE SEQUENCE [LARGE SCALE GENOMIC DNA]</scope>
    <source>
        <strain evidence="9 10">N1Y132</strain>
    </source>
</reference>
<dbReference type="SUPFAM" id="SSF49785">
    <property type="entry name" value="Galactose-binding domain-like"/>
    <property type="match status" value="1"/>
</dbReference>
<evidence type="ECO:0000256" key="3">
    <source>
        <dbReference type="ARBA" id="ARBA00012663"/>
    </source>
</evidence>
<dbReference type="InterPro" id="IPR000421">
    <property type="entry name" value="FA58C"/>
</dbReference>
<evidence type="ECO:0000313" key="9">
    <source>
        <dbReference type="EMBL" id="MBK3518095.1"/>
    </source>
</evidence>
<dbReference type="InterPro" id="IPR015882">
    <property type="entry name" value="HEX_bac_N"/>
</dbReference>
<dbReference type="Pfam" id="PF13287">
    <property type="entry name" value="Fn3_assoc"/>
    <property type="match status" value="1"/>
</dbReference>
<dbReference type="Gene3D" id="3.20.20.80">
    <property type="entry name" value="Glycosidases"/>
    <property type="match status" value="1"/>
</dbReference>
<evidence type="ECO:0000259" key="6">
    <source>
        <dbReference type="Pfam" id="PF00728"/>
    </source>
</evidence>
<dbReference type="SUPFAM" id="SSF55545">
    <property type="entry name" value="beta-N-acetylhexosaminidase-like domain"/>
    <property type="match status" value="1"/>
</dbReference>